<dbReference type="Pfam" id="PF02627">
    <property type="entry name" value="CMD"/>
    <property type="match status" value="1"/>
</dbReference>
<dbReference type="EMBL" id="JAOCZP010000002">
    <property type="protein sequence ID" value="MCT7374955.1"/>
    <property type="molecule type" value="Genomic_DNA"/>
</dbReference>
<organism evidence="2 3">
    <name type="scientific">Chelativorans salis</name>
    <dbReference type="NCBI Taxonomy" id="2978478"/>
    <lineage>
        <taxon>Bacteria</taxon>
        <taxon>Pseudomonadati</taxon>
        <taxon>Pseudomonadota</taxon>
        <taxon>Alphaproteobacteria</taxon>
        <taxon>Hyphomicrobiales</taxon>
        <taxon>Phyllobacteriaceae</taxon>
        <taxon>Chelativorans</taxon>
    </lineage>
</organism>
<dbReference type="NCBIfam" id="TIGR00778">
    <property type="entry name" value="ahpD_dom"/>
    <property type="match status" value="1"/>
</dbReference>
<dbReference type="InterPro" id="IPR004675">
    <property type="entry name" value="AhpD_core"/>
</dbReference>
<dbReference type="InterPro" id="IPR029032">
    <property type="entry name" value="AhpD-like"/>
</dbReference>
<comment type="caution">
    <text evidence="2">The sequence shown here is derived from an EMBL/GenBank/DDBJ whole genome shotgun (WGS) entry which is preliminary data.</text>
</comment>
<dbReference type="InterPro" id="IPR003779">
    <property type="entry name" value="CMD-like"/>
</dbReference>
<proteinExistence type="predicted"/>
<keyword evidence="3" id="KW-1185">Reference proteome</keyword>
<gene>
    <name evidence="2" type="ORF">N5A92_07880</name>
</gene>
<dbReference type="SUPFAM" id="SSF69118">
    <property type="entry name" value="AhpD-like"/>
    <property type="match status" value="1"/>
</dbReference>
<dbReference type="PANTHER" id="PTHR34846:SF10">
    <property type="entry name" value="CYTOPLASMIC PROTEIN"/>
    <property type="match status" value="1"/>
</dbReference>
<sequence length="154" mass="17470">MQPRLNFYQASPEIVQAVRALHMAVEESGLDRKMLHLVKLRASQINGCSYCVDMHSREAREDGESEQRLHLVAAWRESPLFSERERAAFAWTEKLTRLAGTPVEDEDFKDVREHFGEDELVKLSVAIGLINVWNRLCVPFRSIHPVAGEGQAAA</sequence>
<dbReference type="RefSeq" id="WP_260901578.1">
    <property type="nucleotide sequence ID" value="NZ_JAOCZP010000002.1"/>
</dbReference>
<evidence type="ECO:0000259" key="1">
    <source>
        <dbReference type="Pfam" id="PF02627"/>
    </source>
</evidence>
<evidence type="ECO:0000313" key="2">
    <source>
        <dbReference type="EMBL" id="MCT7374955.1"/>
    </source>
</evidence>
<dbReference type="PANTHER" id="PTHR34846">
    <property type="entry name" value="4-CARBOXYMUCONOLACTONE DECARBOXYLASE FAMILY PROTEIN (AFU_ORTHOLOGUE AFUA_6G11590)"/>
    <property type="match status" value="1"/>
</dbReference>
<feature type="domain" description="Carboxymuconolactone decarboxylase-like" evidence="1">
    <location>
        <begin position="12"/>
        <end position="93"/>
    </location>
</feature>
<accession>A0ABT2LK65</accession>
<evidence type="ECO:0000313" key="3">
    <source>
        <dbReference type="Proteomes" id="UP001320831"/>
    </source>
</evidence>
<dbReference type="Gene3D" id="1.20.1290.10">
    <property type="entry name" value="AhpD-like"/>
    <property type="match status" value="1"/>
</dbReference>
<name>A0ABT2LK65_9HYPH</name>
<protein>
    <submittedName>
        <fullName evidence="2">Carboxymuconolactone decarboxylase family protein</fullName>
    </submittedName>
</protein>
<reference evidence="2 3" key="1">
    <citation type="submission" date="2022-09" db="EMBL/GenBank/DDBJ databases">
        <title>Chelativorans salina sp. nov., a novel slightly halophilic bacterium isolated from a saline lake sediment enrichment.</title>
        <authorList>
            <person name="Gao L."/>
            <person name="Fang B.-Z."/>
            <person name="Li W.-J."/>
        </authorList>
    </citation>
    <scope>NUCLEOTIDE SEQUENCE [LARGE SCALE GENOMIC DNA]</scope>
    <source>
        <strain evidence="2 3">EGI FJ00035</strain>
    </source>
</reference>
<dbReference type="Proteomes" id="UP001320831">
    <property type="component" value="Unassembled WGS sequence"/>
</dbReference>